<reference evidence="1 2" key="1">
    <citation type="journal article" date="2024" name="Nat. Commun.">
        <title>Phylogenomics reveals the evolutionary origins of lichenization in chlorophyte algae.</title>
        <authorList>
            <person name="Puginier C."/>
            <person name="Libourel C."/>
            <person name="Otte J."/>
            <person name="Skaloud P."/>
            <person name="Haon M."/>
            <person name="Grisel S."/>
            <person name="Petersen M."/>
            <person name="Berrin J.G."/>
            <person name="Delaux P.M."/>
            <person name="Dal Grande F."/>
            <person name="Keller J."/>
        </authorList>
    </citation>
    <scope>NUCLEOTIDE SEQUENCE [LARGE SCALE GENOMIC DNA]</scope>
    <source>
        <strain evidence="1 2">SAG 2043</strain>
    </source>
</reference>
<sequence length="311" mass="32927">MAGVVQVSIPSLGQPLSYNSTTKQNNSVLLVTAVPPGGVFSQHYPVSEGTIGVQLMNPSAFLGNQIRVRLLQQNGDLVSDANVNYILSLVCYEVIVPVGLIAADKGETIRLTLLDLVMKNNMTAVQTYNAGFIVQTGGVQTRFDVPLGFYSVFTLAAWWASALPGWTLAYCKQTSRYHFTAPTASTLIFDDPSLENSACSFFGFSQADRPAGTSFWRSTAVDVTGEEALYLHADLPYAKGANVDCLDGHFATGASNAARGANAATGGLLSGFIRDMPHGAQALDTLKTTAKAGVKIGKLADSLRGAKATHL</sequence>
<keyword evidence="2" id="KW-1185">Reference proteome</keyword>
<comment type="caution">
    <text evidence="1">The sequence shown here is derived from an EMBL/GenBank/DDBJ whole genome shotgun (WGS) entry which is preliminary data.</text>
</comment>
<evidence type="ECO:0000313" key="1">
    <source>
        <dbReference type="EMBL" id="KAK9816611.1"/>
    </source>
</evidence>
<dbReference type="AlphaFoldDB" id="A0AAW1PSG3"/>
<dbReference type="EMBL" id="JALJOR010000005">
    <property type="protein sequence ID" value="KAK9816611.1"/>
    <property type="molecule type" value="Genomic_DNA"/>
</dbReference>
<evidence type="ECO:0000313" key="2">
    <source>
        <dbReference type="Proteomes" id="UP001489004"/>
    </source>
</evidence>
<proteinExistence type="predicted"/>
<dbReference type="Proteomes" id="UP001489004">
    <property type="component" value="Unassembled WGS sequence"/>
</dbReference>
<organism evidence="1 2">
    <name type="scientific">[Myrmecia] bisecta</name>
    <dbReference type="NCBI Taxonomy" id="41462"/>
    <lineage>
        <taxon>Eukaryota</taxon>
        <taxon>Viridiplantae</taxon>
        <taxon>Chlorophyta</taxon>
        <taxon>core chlorophytes</taxon>
        <taxon>Trebouxiophyceae</taxon>
        <taxon>Trebouxiales</taxon>
        <taxon>Trebouxiaceae</taxon>
        <taxon>Myrmecia</taxon>
    </lineage>
</organism>
<gene>
    <name evidence="1" type="ORF">WJX72_002725</name>
</gene>
<name>A0AAW1PSG3_9CHLO</name>
<evidence type="ECO:0008006" key="3">
    <source>
        <dbReference type="Google" id="ProtNLM"/>
    </source>
</evidence>
<protein>
    <recommendedName>
        <fullName evidence="3">Capsid protein</fullName>
    </recommendedName>
</protein>
<accession>A0AAW1PSG3</accession>